<dbReference type="PRINTS" id="PR00081">
    <property type="entry name" value="GDHRDH"/>
</dbReference>
<name>A0A7C4QMT5_9PLAN</name>
<dbReference type="InterPro" id="IPR050259">
    <property type="entry name" value="SDR"/>
</dbReference>
<dbReference type="FunFam" id="3.40.50.720:FF:000084">
    <property type="entry name" value="Short-chain dehydrogenase reductase"/>
    <property type="match status" value="1"/>
</dbReference>
<dbReference type="PANTHER" id="PTHR42879">
    <property type="entry name" value="3-OXOACYL-(ACYL-CARRIER-PROTEIN) REDUCTASE"/>
    <property type="match status" value="1"/>
</dbReference>
<protein>
    <submittedName>
        <fullName evidence="2">SDR family oxidoreductase</fullName>
    </submittedName>
</protein>
<comment type="similarity">
    <text evidence="1">Belongs to the short-chain dehydrogenases/reductases (SDR) family.</text>
</comment>
<evidence type="ECO:0000313" key="2">
    <source>
        <dbReference type="EMBL" id="HGT39067.1"/>
    </source>
</evidence>
<accession>A0A7C4QMT5</accession>
<dbReference type="Pfam" id="PF13561">
    <property type="entry name" value="adh_short_C2"/>
    <property type="match status" value="1"/>
</dbReference>
<dbReference type="InterPro" id="IPR036291">
    <property type="entry name" value="NAD(P)-bd_dom_sf"/>
</dbReference>
<dbReference type="AlphaFoldDB" id="A0A7C4QMT5"/>
<gene>
    <name evidence="2" type="ORF">ENS64_07360</name>
</gene>
<reference evidence="2" key="1">
    <citation type="journal article" date="2020" name="mSystems">
        <title>Genome- and Community-Level Interaction Insights into Carbon Utilization and Element Cycling Functions of Hydrothermarchaeota in Hydrothermal Sediment.</title>
        <authorList>
            <person name="Zhou Z."/>
            <person name="Liu Y."/>
            <person name="Xu W."/>
            <person name="Pan J."/>
            <person name="Luo Z.H."/>
            <person name="Li M."/>
        </authorList>
    </citation>
    <scope>NUCLEOTIDE SEQUENCE [LARGE SCALE GENOMIC DNA]</scope>
    <source>
        <strain evidence="2">SpSt-508</strain>
    </source>
</reference>
<dbReference type="PRINTS" id="PR00080">
    <property type="entry name" value="SDRFAMILY"/>
</dbReference>
<sequence length="254" mass="27462">MSIFARLDGLSAVVTGASTGIGRAIALELARGGANVVVHFARAQEAAYDVVQHIHAMGRQARALPQDFYDETGLTQFVERAWNEFGQIDLWVNNAGVDLLTGPAAQWDYSRKLAALWQVDVRATILLSKLAGARLQTQGQGAILNIGWDQADCGMEGDSGELFAAAKAAIMGFTRSLAVSLAPQVRVNCIAPGWIRTAWGQQAGPVWQERVLDETPLRRWGEPEDIARLARFLLSDDAAYLTGQVIYANGGAVR</sequence>
<dbReference type="InterPro" id="IPR002347">
    <property type="entry name" value="SDR_fam"/>
</dbReference>
<dbReference type="CDD" id="cd05233">
    <property type="entry name" value="SDR_c"/>
    <property type="match status" value="1"/>
</dbReference>
<organism evidence="2">
    <name type="scientific">Schlesneria paludicola</name>
    <dbReference type="NCBI Taxonomy" id="360056"/>
    <lineage>
        <taxon>Bacteria</taxon>
        <taxon>Pseudomonadati</taxon>
        <taxon>Planctomycetota</taxon>
        <taxon>Planctomycetia</taxon>
        <taxon>Planctomycetales</taxon>
        <taxon>Planctomycetaceae</taxon>
        <taxon>Schlesneria</taxon>
    </lineage>
</organism>
<comment type="caution">
    <text evidence="2">The sequence shown here is derived from an EMBL/GenBank/DDBJ whole genome shotgun (WGS) entry which is preliminary data.</text>
</comment>
<proteinExistence type="inferred from homology"/>
<dbReference type="PANTHER" id="PTHR42879:SF2">
    <property type="entry name" value="3-OXOACYL-[ACYL-CARRIER-PROTEIN] REDUCTASE FABG"/>
    <property type="match status" value="1"/>
</dbReference>
<dbReference type="SUPFAM" id="SSF51735">
    <property type="entry name" value="NAD(P)-binding Rossmann-fold domains"/>
    <property type="match status" value="1"/>
</dbReference>
<dbReference type="EMBL" id="DSVQ01000012">
    <property type="protein sequence ID" value="HGT39067.1"/>
    <property type="molecule type" value="Genomic_DNA"/>
</dbReference>
<evidence type="ECO:0000256" key="1">
    <source>
        <dbReference type="ARBA" id="ARBA00006484"/>
    </source>
</evidence>
<dbReference type="Gene3D" id="3.40.50.720">
    <property type="entry name" value="NAD(P)-binding Rossmann-like Domain"/>
    <property type="match status" value="1"/>
</dbReference>